<evidence type="ECO:0000256" key="10">
    <source>
        <dbReference type="HAMAP-Rule" id="MF_01405"/>
    </source>
</evidence>
<comment type="catalytic activity">
    <reaction evidence="10">
        <text>ITP + H2O = IMP + diphosphate + H(+)</text>
        <dbReference type="Rhea" id="RHEA:29399"/>
        <dbReference type="ChEBI" id="CHEBI:15377"/>
        <dbReference type="ChEBI" id="CHEBI:15378"/>
        <dbReference type="ChEBI" id="CHEBI:33019"/>
        <dbReference type="ChEBI" id="CHEBI:58053"/>
        <dbReference type="ChEBI" id="CHEBI:61402"/>
        <dbReference type="EC" id="3.6.1.66"/>
    </reaction>
</comment>
<keyword evidence="6 10" id="KW-0460">Magnesium</keyword>
<evidence type="ECO:0000256" key="5">
    <source>
        <dbReference type="ARBA" id="ARBA00022801"/>
    </source>
</evidence>
<comment type="catalytic activity">
    <reaction evidence="9 10">
        <text>XTP + H2O = XMP + diphosphate + H(+)</text>
        <dbReference type="Rhea" id="RHEA:28610"/>
        <dbReference type="ChEBI" id="CHEBI:15377"/>
        <dbReference type="ChEBI" id="CHEBI:15378"/>
        <dbReference type="ChEBI" id="CHEBI:33019"/>
        <dbReference type="ChEBI" id="CHEBI:57464"/>
        <dbReference type="ChEBI" id="CHEBI:61314"/>
        <dbReference type="EC" id="3.6.1.66"/>
    </reaction>
</comment>
<dbReference type="STRING" id="717959.AL1_16170"/>
<comment type="caution">
    <text evidence="10">Lacks conserved residue(s) required for the propagation of feature annotation.</text>
</comment>
<proteinExistence type="inferred from homology"/>
<dbReference type="PANTHER" id="PTHR11067:SF9">
    <property type="entry name" value="INOSINE TRIPHOSPHATE PYROPHOSPHATASE"/>
    <property type="match status" value="1"/>
</dbReference>
<dbReference type="GO" id="GO:0017111">
    <property type="term" value="F:ribonucleoside triphosphate phosphatase activity"/>
    <property type="evidence" value="ECO:0007669"/>
    <property type="project" value="InterPro"/>
</dbReference>
<evidence type="ECO:0000256" key="2">
    <source>
        <dbReference type="ARBA" id="ARBA00011738"/>
    </source>
</evidence>
<feature type="binding site" evidence="10">
    <location>
        <begin position="148"/>
        <end position="151"/>
    </location>
    <ligand>
        <name>substrate</name>
    </ligand>
</feature>
<dbReference type="EMBL" id="FP929032">
    <property type="protein sequence ID" value="CBK64017.1"/>
    <property type="molecule type" value="Genomic_DNA"/>
</dbReference>
<feature type="binding site" evidence="10">
    <location>
        <position position="69"/>
    </location>
    <ligand>
        <name>substrate</name>
    </ligand>
</feature>
<protein>
    <recommendedName>
        <fullName evidence="10">dITP/XTP pyrophosphatase</fullName>
        <ecNumber evidence="10">3.6.1.66</ecNumber>
    </recommendedName>
    <alternativeName>
        <fullName evidence="10">Non-canonical purine NTP pyrophosphatase</fullName>
    </alternativeName>
    <alternativeName>
        <fullName evidence="10">Non-standard purine NTP pyrophosphatase</fullName>
    </alternativeName>
    <alternativeName>
        <fullName evidence="10">Nucleoside-triphosphate diphosphatase</fullName>
    </alternativeName>
    <alternativeName>
        <fullName evidence="10">Nucleoside-triphosphate pyrophosphatase</fullName>
        <shortName evidence="10">NTPase</shortName>
    </alternativeName>
</protein>
<dbReference type="GO" id="GO:0005829">
    <property type="term" value="C:cytosol"/>
    <property type="evidence" value="ECO:0007669"/>
    <property type="project" value="TreeGrafter"/>
</dbReference>
<feature type="binding site" evidence="10">
    <location>
        <position position="68"/>
    </location>
    <ligand>
        <name>Mg(2+)</name>
        <dbReference type="ChEBI" id="CHEBI:18420"/>
    </ligand>
</feature>
<dbReference type="KEGG" id="ash:AL1_16170"/>
<dbReference type="InterPro" id="IPR029001">
    <property type="entry name" value="ITPase-like_fam"/>
</dbReference>
<evidence type="ECO:0000256" key="11">
    <source>
        <dbReference type="RuleBase" id="RU003781"/>
    </source>
</evidence>
<evidence type="ECO:0000256" key="7">
    <source>
        <dbReference type="ARBA" id="ARBA00023080"/>
    </source>
</evidence>
<dbReference type="InterPro" id="IPR020922">
    <property type="entry name" value="dITP/XTP_pyrophosphatase"/>
</dbReference>
<sequence length="193" mass="21319">MKIVFATNNAHKLTEVQAVLGDAYTLVTPRDCGVTEEIPEDQETLEGNASQKARYLHRRTGLDCFADDTGLEVEALGGAPGVHSARYATDGHDFAANNRLLLKNLEGAENRRARFRTVISLLQGGKELLFEGIVEGRIIDREAGHEGFGYDPLFVPDGYTKTFAEMTTEEKNAVSHRARAVRKLAAYLHSTER</sequence>
<comment type="cofactor">
    <cofactor evidence="10">
        <name>Mg(2+)</name>
        <dbReference type="ChEBI" id="CHEBI:18420"/>
    </cofactor>
    <text evidence="10">Binds 1 Mg(2+) ion per subunit.</text>
</comment>
<evidence type="ECO:0000256" key="1">
    <source>
        <dbReference type="ARBA" id="ARBA00008023"/>
    </source>
</evidence>
<dbReference type="Pfam" id="PF01725">
    <property type="entry name" value="Ham1p_like"/>
    <property type="match status" value="1"/>
</dbReference>
<keyword evidence="5 10" id="KW-0378">Hydrolase</keyword>
<dbReference type="RefSeq" id="WP_015546911.1">
    <property type="nucleotide sequence ID" value="NC_021030.1"/>
</dbReference>
<dbReference type="SUPFAM" id="SSF52972">
    <property type="entry name" value="ITPase-like"/>
    <property type="match status" value="1"/>
</dbReference>
<dbReference type="BioCyc" id="ASHA717959:AL1_RS07560-MONOMER"/>
<dbReference type="Gene3D" id="3.90.950.10">
    <property type="match status" value="1"/>
</dbReference>
<feature type="binding site" evidence="10">
    <location>
        <position position="171"/>
    </location>
    <ligand>
        <name>substrate</name>
    </ligand>
</feature>
<evidence type="ECO:0000256" key="3">
    <source>
        <dbReference type="ARBA" id="ARBA00022723"/>
    </source>
</evidence>
<organism evidence="12 13">
    <name type="scientific">Alistipes shahii WAL 8301</name>
    <dbReference type="NCBI Taxonomy" id="717959"/>
    <lineage>
        <taxon>Bacteria</taxon>
        <taxon>Pseudomonadati</taxon>
        <taxon>Bacteroidota</taxon>
        <taxon>Bacteroidia</taxon>
        <taxon>Bacteroidales</taxon>
        <taxon>Rikenellaceae</taxon>
        <taxon>Alistipes</taxon>
    </lineage>
</organism>
<dbReference type="GO" id="GO:0009117">
    <property type="term" value="P:nucleotide metabolic process"/>
    <property type="evidence" value="ECO:0007669"/>
    <property type="project" value="UniProtKB-KW"/>
</dbReference>
<dbReference type="GO" id="GO:0035870">
    <property type="term" value="F:dITP diphosphatase activity"/>
    <property type="evidence" value="ECO:0007669"/>
    <property type="project" value="UniProtKB-UniRule"/>
</dbReference>
<feature type="binding site" evidence="10">
    <location>
        <begin position="7"/>
        <end position="12"/>
    </location>
    <ligand>
        <name>substrate</name>
    </ligand>
</feature>
<dbReference type="FunFam" id="3.90.950.10:FF:000001">
    <property type="entry name" value="dITP/XTP pyrophosphatase"/>
    <property type="match status" value="1"/>
</dbReference>
<dbReference type="NCBIfam" id="TIGR00042">
    <property type="entry name" value="RdgB/HAM1 family non-canonical purine NTP pyrophosphatase"/>
    <property type="match status" value="1"/>
</dbReference>
<dbReference type="HOGENOM" id="CLU_082080_0_2_10"/>
<dbReference type="Proteomes" id="UP000008794">
    <property type="component" value="Chromosome"/>
</dbReference>
<reference evidence="12 13" key="2">
    <citation type="submission" date="2010-03" db="EMBL/GenBank/DDBJ databases">
        <authorList>
            <person name="Pajon A."/>
        </authorList>
    </citation>
    <scope>NUCLEOTIDE SEQUENCE [LARGE SCALE GENOMIC DNA]</scope>
    <source>
        <strain evidence="12 13">WAL 8301</strain>
    </source>
</reference>
<evidence type="ECO:0000256" key="6">
    <source>
        <dbReference type="ARBA" id="ARBA00022842"/>
    </source>
</evidence>
<gene>
    <name evidence="12" type="ORF">AL1_16170</name>
</gene>
<dbReference type="GeneID" id="92757033"/>
<evidence type="ECO:0000313" key="13">
    <source>
        <dbReference type="Proteomes" id="UP000008794"/>
    </source>
</evidence>
<dbReference type="GO" id="GO:0000166">
    <property type="term" value="F:nucleotide binding"/>
    <property type="evidence" value="ECO:0007669"/>
    <property type="project" value="UniProtKB-KW"/>
</dbReference>
<evidence type="ECO:0000313" key="12">
    <source>
        <dbReference type="EMBL" id="CBK64017.1"/>
    </source>
</evidence>
<dbReference type="GO" id="GO:0036220">
    <property type="term" value="F:ITP diphosphatase activity"/>
    <property type="evidence" value="ECO:0007669"/>
    <property type="project" value="UniProtKB-UniRule"/>
</dbReference>
<evidence type="ECO:0000256" key="8">
    <source>
        <dbReference type="ARBA" id="ARBA00051875"/>
    </source>
</evidence>
<comment type="similarity">
    <text evidence="1 10 11">Belongs to the HAM1 NTPase family.</text>
</comment>
<accession>D4IM55</accession>
<comment type="catalytic activity">
    <reaction evidence="8 10">
        <text>dITP + H2O = dIMP + diphosphate + H(+)</text>
        <dbReference type="Rhea" id="RHEA:28342"/>
        <dbReference type="ChEBI" id="CHEBI:15377"/>
        <dbReference type="ChEBI" id="CHEBI:15378"/>
        <dbReference type="ChEBI" id="CHEBI:33019"/>
        <dbReference type="ChEBI" id="CHEBI:61194"/>
        <dbReference type="ChEBI" id="CHEBI:61382"/>
        <dbReference type="EC" id="3.6.1.66"/>
    </reaction>
</comment>
<keyword evidence="7 10" id="KW-0546">Nucleotide metabolism</keyword>
<keyword evidence="3 10" id="KW-0479">Metal-binding</keyword>
<dbReference type="AlphaFoldDB" id="D4IM55"/>
<dbReference type="GO" id="GO:0046872">
    <property type="term" value="F:metal ion binding"/>
    <property type="evidence" value="ECO:0007669"/>
    <property type="project" value="UniProtKB-KW"/>
</dbReference>
<dbReference type="GO" id="GO:0009146">
    <property type="term" value="P:purine nucleoside triphosphate catabolic process"/>
    <property type="evidence" value="ECO:0007669"/>
    <property type="project" value="UniProtKB-UniRule"/>
</dbReference>
<feature type="active site" description="Proton acceptor" evidence="10">
    <location>
        <position position="68"/>
    </location>
</feature>
<comment type="function">
    <text evidence="10">Pyrophosphatase that catalyzes the hydrolysis of nucleoside triphosphates to their monophosphate derivatives, with a high preference for the non-canonical purine nucleotides XTP (xanthosine triphosphate), dITP (deoxyinosine triphosphate) and ITP. Seems to function as a house-cleaning enzyme that removes non-canonical purine nucleotides from the nucleotide pool, thus preventing their incorporation into DNA/RNA and avoiding chromosomal lesions.</text>
</comment>
<dbReference type="HAMAP" id="MF_01405">
    <property type="entry name" value="Non_canon_purine_NTPase"/>
    <property type="match status" value="1"/>
</dbReference>
<dbReference type="PATRIC" id="fig|717959.3.peg.66"/>
<feature type="binding site" evidence="10">
    <location>
        <begin position="176"/>
        <end position="177"/>
    </location>
    <ligand>
        <name>substrate</name>
    </ligand>
</feature>
<keyword evidence="4 10" id="KW-0547">Nucleotide-binding</keyword>
<dbReference type="GO" id="GO:0036222">
    <property type="term" value="F:XTP diphosphatase activity"/>
    <property type="evidence" value="ECO:0007669"/>
    <property type="project" value="UniProtKB-UniRule"/>
</dbReference>
<dbReference type="InterPro" id="IPR002637">
    <property type="entry name" value="RdgB/HAM1"/>
</dbReference>
<evidence type="ECO:0000256" key="4">
    <source>
        <dbReference type="ARBA" id="ARBA00022741"/>
    </source>
</evidence>
<evidence type="ECO:0000256" key="9">
    <source>
        <dbReference type="ARBA" id="ARBA00052017"/>
    </source>
</evidence>
<dbReference type="CDD" id="cd00515">
    <property type="entry name" value="HAM1"/>
    <property type="match status" value="1"/>
</dbReference>
<keyword evidence="13" id="KW-1185">Reference proteome</keyword>
<dbReference type="OrthoDB" id="9807456at2"/>
<comment type="subunit">
    <text evidence="2 10">Homodimer.</text>
</comment>
<name>D4IM55_9BACT</name>
<reference evidence="12 13" key="1">
    <citation type="submission" date="2010-03" db="EMBL/GenBank/DDBJ databases">
        <title>The genome sequence of Alistipes shahii WAL 8301.</title>
        <authorList>
            <consortium name="metaHIT consortium -- http://www.metahit.eu/"/>
            <person name="Pajon A."/>
            <person name="Turner K."/>
            <person name="Parkhill J."/>
        </authorList>
    </citation>
    <scope>NUCLEOTIDE SEQUENCE [LARGE SCALE GENOMIC DNA]</scope>
    <source>
        <strain evidence="12 13">WAL 8301</strain>
    </source>
</reference>
<dbReference type="EC" id="3.6.1.66" evidence="10"/>
<dbReference type="PANTHER" id="PTHR11067">
    <property type="entry name" value="INOSINE TRIPHOSPHATE PYROPHOSPHATASE/HAM1 PROTEIN"/>
    <property type="match status" value="1"/>
</dbReference>